<evidence type="ECO:0000256" key="1">
    <source>
        <dbReference type="SAM" id="MobiDB-lite"/>
    </source>
</evidence>
<gene>
    <name evidence="2" type="ORF">P167DRAFT_562102</name>
</gene>
<dbReference type="InParanoid" id="A0A3N4L4Y2"/>
<accession>A0A3N4L4Y2</accession>
<dbReference type="Proteomes" id="UP000277580">
    <property type="component" value="Unassembled WGS sequence"/>
</dbReference>
<dbReference type="AlphaFoldDB" id="A0A3N4L4Y2"/>
<feature type="region of interest" description="Disordered" evidence="1">
    <location>
        <begin position="169"/>
        <end position="195"/>
    </location>
</feature>
<dbReference type="EMBL" id="ML119108">
    <property type="protein sequence ID" value="RPB16562.1"/>
    <property type="molecule type" value="Genomic_DNA"/>
</dbReference>
<keyword evidence="3" id="KW-1185">Reference proteome</keyword>
<reference evidence="2 3" key="1">
    <citation type="journal article" date="2018" name="Nat. Ecol. Evol.">
        <title>Pezizomycetes genomes reveal the molecular basis of ectomycorrhizal truffle lifestyle.</title>
        <authorList>
            <person name="Murat C."/>
            <person name="Payen T."/>
            <person name="Noel B."/>
            <person name="Kuo A."/>
            <person name="Morin E."/>
            <person name="Chen J."/>
            <person name="Kohler A."/>
            <person name="Krizsan K."/>
            <person name="Balestrini R."/>
            <person name="Da Silva C."/>
            <person name="Montanini B."/>
            <person name="Hainaut M."/>
            <person name="Levati E."/>
            <person name="Barry K.W."/>
            <person name="Belfiori B."/>
            <person name="Cichocki N."/>
            <person name="Clum A."/>
            <person name="Dockter R.B."/>
            <person name="Fauchery L."/>
            <person name="Guy J."/>
            <person name="Iotti M."/>
            <person name="Le Tacon F."/>
            <person name="Lindquist E.A."/>
            <person name="Lipzen A."/>
            <person name="Malagnac F."/>
            <person name="Mello A."/>
            <person name="Molinier V."/>
            <person name="Miyauchi S."/>
            <person name="Poulain J."/>
            <person name="Riccioni C."/>
            <person name="Rubini A."/>
            <person name="Sitrit Y."/>
            <person name="Splivallo R."/>
            <person name="Traeger S."/>
            <person name="Wang M."/>
            <person name="Zifcakova L."/>
            <person name="Wipf D."/>
            <person name="Zambonelli A."/>
            <person name="Paolocci F."/>
            <person name="Nowrousian M."/>
            <person name="Ottonello S."/>
            <person name="Baldrian P."/>
            <person name="Spatafora J.W."/>
            <person name="Henrissat B."/>
            <person name="Nagy L.G."/>
            <person name="Aury J.M."/>
            <person name="Wincker P."/>
            <person name="Grigoriev I.V."/>
            <person name="Bonfante P."/>
            <person name="Martin F.M."/>
        </authorList>
    </citation>
    <scope>NUCLEOTIDE SEQUENCE [LARGE SCALE GENOMIC DNA]</scope>
    <source>
        <strain evidence="2 3">CCBAS932</strain>
    </source>
</reference>
<evidence type="ECO:0000313" key="2">
    <source>
        <dbReference type="EMBL" id="RPB16562.1"/>
    </source>
</evidence>
<sequence>MTQPSTTNKILDYLSSHAVLSTKQSNLYFHIERANSNAQDRYEHIRDEHQLYQAENKINLPLSVGIKILGGANDLEKKLLGHAWVVGHEPVRDELELELELARIVQTKAWDVRARFTFKDELKGFIFVIFSNFAITDSPKSSSLSSSLSGTSSSWLALDKRYCNGGPLLPPLFEGSNPGPRGPEQAHSVTPDAGV</sequence>
<evidence type="ECO:0000313" key="3">
    <source>
        <dbReference type="Proteomes" id="UP000277580"/>
    </source>
</evidence>
<organism evidence="2 3">
    <name type="scientific">Morchella conica CCBAS932</name>
    <dbReference type="NCBI Taxonomy" id="1392247"/>
    <lineage>
        <taxon>Eukaryota</taxon>
        <taxon>Fungi</taxon>
        <taxon>Dikarya</taxon>
        <taxon>Ascomycota</taxon>
        <taxon>Pezizomycotina</taxon>
        <taxon>Pezizomycetes</taxon>
        <taxon>Pezizales</taxon>
        <taxon>Morchellaceae</taxon>
        <taxon>Morchella</taxon>
    </lineage>
</organism>
<proteinExistence type="predicted"/>
<name>A0A3N4L4Y2_9PEZI</name>
<protein>
    <submittedName>
        <fullName evidence="2">Uncharacterized protein</fullName>
    </submittedName>
</protein>